<comment type="caution">
    <text evidence="1">The sequence shown here is derived from an EMBL/GenBank/DDBJ whole genome shotgun (WGS) entry which is preliminary data.</text>
</comment>
<keyword evidence="2" id="KW-1185">Reference proteome</keyword>
<proteinExistence type="predicted"/>
<dbReference type="EMBL" id="JARKIF010000077">
    <property type="protein sequence ID" value="KAJ7605309.1"/>
    <property type="molecule type" value="Genomic_DNA"/>
</dbReference>
<dbReference type="Proteomes" id="UP001221142">
    <property type="component" value="Unassembled WGS sequence"/>
</dbReference>
<dbReference type="InterPro" id="IPR011009">
    <property type="entry name" value="Kinase-like_dom_sf"/>
</dbReference>
<name>A0AAD7AZ82_9AGAR</name>
<evidence type="ECO:0000313" key="1">
    <source>
        <dbReference type="EMBL" id="KAJ7605309.1"/>
    </source>
</evidence>
<dbReference type="AlphaFoldDB" id="A0AAD7AZ82"/>
<organism evidence="1 2">
    <name type="scientific">Roridomyces roridus</name>
    <dbReference type="NCBI Taxonomy" id="1738132"/>
    <lineage>
        <taxon>Eukaryota</taxon>
        <taxon>Fungi</taxon>
        <taxon>Dikarya</taxon>
        <taxon>Basidiomycota</taxon>
        <taxon>Agaricomycotina</taxon>
        <taxon>Agaricomycetes</taxon>
        <taxon>Agaricomycetidae</taxon>
        <taxon>Agaricales</taxon>
        <taxon>Marasmiineae</taxon>
        <taxon>Mycenaceae</taxon>
        <taxon>Roridomyces</taxon>
    </lineage>
</organism>
<evidence type="ECO:0008006" key="3">
    <source>
        <dbReference type="Google" id="ProtNLM"/>
    </source>
</evidence>
<dbReference type="Gene3D" id="1.10.510.10">
    <property type="entry name" value="Transferase(Phosphotransferase) domain 1"/>
    <property type="match status" value="1"/>
</dbReference>
<dbReference type="SUPFAM" id="SSF56112">
    <property type="entry name" value="Protein kinase-like (PK-like)"/>
    <property type="match status" value="1"/>
</dbReference>
<protein>
    <recommendedName>
        <fullName evidence="3">Protein kinase domain-containing protein</fullName>
    </recommendedName>
</protein>
<accession>A0AAD7AZ82</accession>
<reference evidence="1" key="1">
    <citation type="submission" date="2023-03" db="EMBL/GenBank/DDBJ databases">
        <title>Massive genome expansion in bonnet fungi (Mycena s.s.) driven by repeated elements and novel gene families across ecological guilds.</title>
        <authorList>
            <consortium name="Lawrence Berkeley National Laboratory"/>
            <person name="Harder C.B."/>
            <person name="Miyauchi S."/>
            <person name="Viragh M."/>
            <person name="Kuo A."/>
            <person name="Thoen E."/>
            <person name="Andreopoulos B."/>
            <person name="Lu D."/>
            <person name="Skrede I."/>
            <person name="Drula E."/>
            <person name="Henrissat B."/>
            <person name="Morin E."/>
            <person name="Kohler A."/>
            <person name="Barry K."/>
            <person name="LaButti K."/>
            <person name="Morin E."/>
            <person name="Salamov A."/>
            <person name="Lipzen A."/>
            <person name="Mereny Z."/>
            <person name="Hegedus B."/>
            <person name="Baldrian P."/>
            <person name="Stursova M."/>
            <person name="Weitz H."/>
            <person name="Taylor A."/>
            <person name="Grigoriev I.V."/>
            <person name="Nagy L.G."/>
            <person name="Martin F."/>
            <person name="Kauserud H."/>
        </authorList>
    </citation>
    <scope>NUCLEOTIDE SEQUENCE</scope>
    <source>
        <strain evidence="1">9284</strain>
    </source>
</reference>
<gene>
    <name evidence="1" type="ORF">FB45DRAFT_767166</name>
</gene>
<evidence type="ECO:0000313" key="2">
    <source>
        <dbReference type="Proteomes" id="UP001221142"/>
    </source>
</evidence>
<sequence length="185" mass="20989">MKPVKREWIRPLSIFRARVKRPNDVPLDAVLKIDLSGWRREELIHEANVYQGVGRELCSDVIPAFYGCFQTEINSMTVTCLVLEDCGEPMKKPVDKMDGHFQQTVNRLHKKGLEHGNLKPRNILVSEGHPVLIDFETAQPHECGLRMKLIPGSMAPSQHEFGCVELHDLICSMGLWRSSMSCLPS</sequence>